<keyword evidence="2" id="KW-1185">Reference proteome</keyword>
<comment type="caution">
    <text evidence="1">The sequence shown here is derived from an EMBL/GenBank/DDBJ whole genome shotgun (WGS) entry which is preliminary data.</text>
</comment>
<dbReference type="AlphaFoldDB" id="A0A834MU27"/>
<proteinExistence type="predicted"/>
<name>A0A834MU27_VESVU</name>
<organism evidence="1 2">
    <name type="scientific">Vespula vulgaris</name>
    <name type="common">Yellow jacket</name>
    <name type="synonym">Wasp</name>
    <dbReference type="NCBI Taxonomy" id="7454"/>
    <lineage>
        <taxon>Eukaryota</taxon>
        <taxon>Metazoa</taxon>
        <taxon>Ecdysozoa</taxon>
        <taxon>Arthropoda</taxon>
        <taxon>Hexapoda</taxon>
        <taxon>Insecta</taxon>
        <taxon>Pterygota</taxon>
        <taxon>Neoptera</taxon>
        <taxon>Endopterygota</taxon>
        <taxon>Hymenoptera</taxon>
        <taxon>Apocrita</taxon>
        <taxon>Aculeata</taxon>
        <taxon>Vespoidea</taxon>
        <taxon>Vespidae</taxon>
        <taxon>Vespinae</taxon>
        <taxon>Vespula</taxon>
    </lineage>
</organism>
<evidence type="ECO:0000313" key="1">
    <source>
        <dbReference type="EMBL" id="KAF7385245.1"/>
    </source>
</evidence>
<dbReference type="EMBL" id="JACSEA010000015">
    <property type="protein sequence ID" value="KAF7385245.1"/>
    <property type="molecule type" value="Genomic_DNA"/>
</dbReference>
<gene>
    <name evidence="1" type="ORF">HZH66_012331</name>
</gene>
<dbReference type="Proteomes" id="UP000614350">
    <property type="component" value="Unassembled WGS sequence"/>
</dbReference>
<sequence>MGVAHIRFKRFQYGSYDVDTVAKGIRILLGGNIINVLTNEMVQDKENTIMLARIYVERECKFYNKLNSNRDKGKQPNLSEDAQNQIAKAIAARVDAIRYESIYERIYER</sequence>
<protein>
    <submittedName>
        <fullName evidence="1">Uncharacterized protein</fullName>
    </submittedName>
</protein>
<reference evidence="1" key="1">
    <citation type="journal article" date="2020" name="G3 (Bethesda)">
        <title>High-Quality Assemblies for Three Invasive Social Wasps from the &lt;i&gt;Vespula&lt;/i&gt; Genus.</title>
        <authorList>
            <person name="Harrop T.W.R."/>
            <person name="Guhlin J."/>
            <person name="McLaughlin G.M."/>
            <person name="Permina E."/>
            <person name="Stockwell P."/>
            <person name="Gilligan J."/>
            <person name="Le Lec M.F."/>
            <person name="Gruber M.A.M."/>
            <person name="Quinn O."/>
            <person name="Lovegrove M."/>
            <person name="Duncan E.J."/>
            <person name="Remnant E.J."/>
            <person name="Van Eeckhoven J."/>
            <person name="Graham B."/>
            <person name="Knapp R.A."/>
            <person name="Langford K.W."/>
            <person name="Kronenberg Z."/>
            <person name="Press M.O."/>
            <person name="Eacker S.M."/>
            <person name="Wilson-Rankin E.E."/>
            <person name="Purcell J."/>
            <person name="Lester P.J."/>
            <person name="Dearden P.K."/>
        </authorList>
    </citation>
    <scope>NUCLEOTIDE SEQUENCE</scope>
    <source>
        <strain evidence="1">Marl-1</strain>
    </source>
</reference>
<accession>A0A834MU27</accession>
<evidence type="ECO:0000313" key="2">
    <source>
        <dbReference type="Proteomes" id="UP000614350"/>
    </source>
</evidence>